<sequence length="530" mass="60209">MQEIIEQIVDYLKGIWLKRRFIIISTWLICPFAWIYISQLDNVYESDARIYVDTQSVLGPLLKGLTVKTNPEVQIRLMIKTLLSRPNLERITRMTDLDVRASTPEAYESLINGLKSNIIIRKTGGRHDNIFTITYQHKDPEMAKNVVNAALTVFIENTLGENRSDSNSAQKFISTQIKDYENRLLASESRLTEFKQRYSGVLPGQYGGYYQKLNIVKEQLKITELNLLEQETQLESAKAQLSSSPSSNDNAQNNIMNSNSIQTTYDERIAELEANLDSLQLRYTEMHPDVKEVKRRLEHLNNQRSQEISEYLNATNGSDNNKLSTSQNPVIQQLQIQVNQLENLVASTTVRVKNYRKQVNELESKIHILPEIEAELTSLNRGYEITKKKYEELLNRQETAQLAQQADETTNPIQFRVIDPPRASTEPAGPKRVLFLLGSTVFAFGVGVALSLLFSQVNPVVTSSSQVSKITGIPVFGIVSATENLGLKRWHRRKTIFFIISNSLLLIMLAFFMLYAIAPNVILAPIRGVL</sequence>
<keyword evidence="5" id="KW-1185">Reference proteome</keyword>
<dbReference type="PANTHER" id="PTHR32309">
    <property type="entry name" value="TYROSINE-PROTEIN KINASE"/>
    <property type="match status" value="1"/>
</dbReference>
<feature type="transmembrane region" description="Helical" evidence="2">
    <location>
        <begin position="433"/>
        <end position="454"/>
    </location>
</feature>
<feature type="region of interest" description="Disordered" evidence="1">
    <location>
        <begin position="236"/>
        <end position="258"/>
    </location>
</feature>
<dbReference type="EMBL" id="CP020465">
    <property type="protein sequence ID" value="ASP47966.1"/>
    <property type="molecule type" value="Genomic_DNA"/>
</dbReference>
<dbReference type="PANTHER" id="PTHR32309:SF13">
    <property type="entry name" value="FERRIC ENTEROBACTIN TRANSPORT PROTEIN FEPE"/>
    <property type="match status" value="1"/>
</dbReference>
<dbReference type="Proteomes" id="UP000202259">
    <property type="component" value="Chromosome"/>
</dbReference>
<proteinExistence type="predicted"/>
<evidence type="ECO:0000259" key="3">
    <source>
        <dbReference type="Pfam" id="PF13807"/>
    </source>
</evidence>
<feature type="transmembrane region" description="Helical" evidence="2">
    <location>
        <begin position="496"/>
        <end position="518"/>
    </location>
</feature>
<dbReference type="GO" id="GO:0005886">
    <property type="term" value="C:plasma membrane"/>
    <property type="evidence" value="ECO:0007669"/>
    <property type="project" value="TreeGrafter"/>
</dbReference>
<feature type="domain" description="Tyrosine-protein kinase G-rich" evidence="3">
    <location>
        <begin position="374"/>
        <end position="452"/>
    </location>
</feature>
<dbReference type="GO" id="GO:0004713">
    <property type="term" value="F:protein tyrosine kinase activity"/>
    <property type="evidence" value="ECO:0007669"/>
    <property type="project" value="TreeGrafter"/>
</dbReference>
<dbReference type="NCBIfam" id="TIGR03007">
    <property type="entry name" value="pepcterm_ChnLen"/>
    <property type="match status" value="1"/>
</dbReference>
<evidence type="ECO:0000256" key="1">
    <source>
        <dbReference type="SAM" id="MobiDB-lite"/>
    </source>
</evidence>
<reference evidence="4 5" key="1">
    <citation type="submission" date="2017-08" db="EMBL/GenBank/DDBJ databases">
        <title>Complete genome of Colwellia sp. NB097-1, a psychrophile bacterium ioslated from Bering Sea.</title>
        <authorList>
            <person name="Chen X."/>
        </authorList>
    </citation>
    <scope>NUCLEOTIDE SEQUENCE [LARGE SCALE GENOMIC DNA]</scope>
    <source>
        <strain evidence="4 5">NB097-1</strain>
    </source>
</reference>
<dbReference type="InterPro" id="IPR050445">
    <property type="entry name" value="Bact_polysacc_biosynth/exp"/>
</dbReference>
<protein>
    <submittedName>
        <fullName evidence="4">Chain length determinant family protein</fullName>
    </submittedName>
</protein>
<keyword evidence="2" id="KW-0472">Membrane</keyword>
<feature type="compositionally biased region" description="Polar residues" evidence="1">
    <location>
        <begin position="248"/>
        <end position="258"/>
    </location>
</feature>
<keyword evidence="2" id="KW-0812">Transmembrane</keyword>
<dbReference type="OrthoDB" id="9795292at2"/>
<dbReference type="RefSeq" id="WP_081151079.1">
    <property type="nucleotide sequence ID" value="NZ_CP020465.1"/>
</dbReference>
<dbReference type="KEGG" id="cber:B5D82_09475"/>
<dbReference type="InterPro" id="IPR032807">
    <property type="entry name" value="GNVR"/>
</dbReference>
<feature type="transmembrane region" description="Helical" evidence="2">
    <location>
        <begin position="21"/>
        <end position="37"/>
    </location>
</feature>
<gene>
    <name evidence="4" type="ORF">B5D82_09475</name>
</gene>
<dbReference type="Pfam" id="PF13807">
    <property type="entry name" value="GNVR"/>
    <property type="match status" value="1"/>
</dbReference>
<accession>A0A222G7U4</accession>
<dbReference type="InterPro" id="IPR014345">
    <property type="entry name" value="XrtA_polysacc_chain"/>
</dbReference>
<name>A0A222G7U4_9GAMM</name>
<evidence type="ECO:0000256" key="2">
    <source>
        <dbReference type="SAM" id="Phobius"/>
    </source>
</evidence>
<evidence type="ECO:0000313" key="5">
    <source>
        <dbReference type="Proteomes" id="UP000202259"/>
    </source>
</evidence>
<keyword evidence="2" id="KW-1133">Transmembrane helix</keyword>
<organism evidence="4 5">
    <name type="scientific">Cognaticolwellia beringensis</name>
    <dbReference type="NCBI Taxonomy" id="1967665"/>
    <lineage>
        <taxon>Bacteria</taxon>
        <taxon>Pseudomonadati</taxon>
        <taxon>Pseudomonadota</taxon>
        <taxon>Gammaproteobacteria</taxon>
        <taxon>Alteromonadales</taxon>
        <taxon>Colwelliaceae</taxon>
        <taxon>Cognaticolwellia</taxon>
    </lineage>
</organism>
<evidence type="ECO:0000313" key="4">
    <source>
        <dbReference type="EMBL" id="ASP47966.1"/>
    </source>
</evidence>
<dbReference type="AlphaFoldDB" id="A0A222G7U4"/>